<comment type="caution">
    <text evidence="2">The sequence shown here is derived from an EMBL/GenBank/DDBJ whole genome shotgun (WGS) entry which is preliminary data.</text>
</comment>
<feature type="compositionally biased region" description="Polar residues" evidence="1">
    <location>
        <begin position="110"/>
        <end position="120"/>
    </location>
</feature>
<accession>A0AAV7NY46</accession>
<feature type="region of interest" description="Disordered" evidence="1">
    <location>
        <begin position="63"/>
        <end position="150"/>
    </location>
</feature>
<evidence type="ECO:0000256" key="1">
    <source>
        <dbReference type="SAM" id="MobiDB-lite"/>
    </source>
</evidence>
<evidence type="ECO:0000313" key="3">
    <source>
        <dbReference type="Proteomes" id="UP001066276"/>
    </source>
</evidence>
<reference evidence="2" key="1">
    <citation type="journal article" date="2022" name="bioRxiv">
        <title>Sequencing and chromosome-scale assembly of the giantPleurodeles waltlgenome.</title>
        <authorList>
            <person name="Brown T."/>
            <person name="Elewa A."/>
            <person name="Iarovenko S."/>
            <person name="Subramanian E."/>
            <person name="Araus A.J."/>
            <person name="Petzold A."/>
            <person name="Susuki M."/>
            <person name="Suzuki K.-i.T."/>
            <person name="Hayashi T."/>
            <person name="Toyoda A."/>
            <person name="Oliveira C."/>
            <person name="Osipova E."/>
            <person name="Leigh N.D."/>
            <person name="Simon A."/>
            <person name="Yun M.H."/>
        </authorList>
    </citation>
    <scope>NUCLEOTIDE SEQUENCE</scope>
    <source>
        <strain evidence="2">20211129_DDA</strain>
        <tissue evidence="2">Liver</tissue>
    </source>
</reference>
<name>A0AAV7NY46_PLEWA</name>
<evidence type="ECO:0000313" key="2">
    <source>
        <dbReference type="EMBL" id="KAJ1119904.1"/>
    </source>
</evidence>
<dbReference type="AlphaFoldDB" id="A0AAV7NY46"/>
<dbReference type="Proteomes" id="UP001066276">
    <property type="component" value="Chromosome 8"/>
</dbReference>
<gene>
    <name evidence="2" type="ORF">NDU88_008088</name>
</gene>
<dbReference type="EMBL" id="JANPWB010000012">
    <property type="protein sequence ID" value="KAJ1119904.1"/>
    <property type="molecule type" value="Genomic_DNA"/>
</dbReference>
<protein>
    <submittedName>
        <fullName evidence="2">Uncharacterized protein</fullName>
    </submittedName>
</protein>
<sequence>MAKVNYEKKLKKPTAFSFRIKNRTGTIKKACQYSPINFHVVECQYSRRGGECPGACKFRTGCGPREGEARCPDRASPTASQRRSTSLRVRPSPRRCVRPPLTRSWAPRRSTWTVSTQRAPLTQKEGSNRRPTRAADAGGRATPARRTRSVTCARVGGARLVL</sequence>
<proteinExistence type="predicted"/>
<organism evidence="2 3">
    <name type="scientific">Pleurodeles waltl</name>
    <name type="common">Iberian ribbed newt</name>
    <dbReference type="NCBI Taxonomy" id="8319"/>
    <lineage>
        <taxon>Eukaryota</taxon>
        <taxon>Metazoa</taxon>
        <taxon>Chordata</taxon>
        <taxon>Craniata</taxon>
        <taxon>Vertebrata</taxon>
        <taxon>Euteleostomi</taxon>
        <taxon>Amphibia</taxon>
        <taxon>Batrachia</taxon>
        <taxon>Caudata</taxon>
        <taxon>Salamandroidea</taxon>
        <taxon>Salamandridae</taxon>
        <taxon>Pleurodelinae</taxon>
        <taxon>Pleurodeles</taxon>
    </lineage>
</organism>
<keyword evidence="3" id="KW-1185">Reference proteome</keyword>